<dbReference type="GO" id="GO:0031267">
    <property type="term" value="F:small GTPase binding"/>
    <property type="evidence" value="ECO:0007669"/>
    <property type="project" value="TreeGrafter"/>
</dbReference>
<dbReference type="InterPro" id="IPR045046">
    <property type="entry name" value="Vps9-like"/>
</dbReference>
<dbReference type="InterPro" id="IPR036860">
    <property type="entry name" value="SH2_dom_sf"/>
</dbReference>
<keyword evidence="2" id="KW-0727">SH2 domain</keyword>
<dbReference type="Gene3D" id="1.20.1050.80">
    <property type="entry name" value="VPS9 domain"/>
    <property type="match status" value="1"/>
</dbReference>
<feature type="region of interest" description="Disordered" evidence="3">
    <location>
        <begin position="573"/>
        <end position="597"/>
    </location>
</feature>
<sequence length="1156" mass="128643">MTMRQSRLQGKFSLLIKFRQGQNREISHTGKQIQRGAGWVSRVRKTGKQGQNRQIRQKRDKECWRAWQKHTRQSGREQAEVDQCTCGGTNEGMGCRMQDEARRPHQGPQQAFSALDRLLLTHPVWLQLSLNRDSALYILLREPVGTFLVRKCGFSHKKLLCLRATKERSPASIRELFICEEDSTFSLESSALSFPDLCRLVAFYCISRDVLPFPLQLPEAIARATSHRQLEAISHMGQEFWNAASPSENGSVDQLEESGPSKGQLAPAAGPALDLFGGSQQEKLCFINPLFLQLEQQQQRQPVSSHSSAASTKRHRFKRSMRVRLSADGSMHLSVEGGGSSSVSSSPPRTLERPGGPEVRRPQRKVHTGAGPLRRTPAVSPGSVEDEEPQVGQTKEAAGDPAPQQQDPSMETAVLGLDSCPTPSLAELDSSSSFSSLDEDPDQDSPPPSDDASSSSSSLIQVTAARRPPLMRSRGRGGLQRINAAFVCFFAPEKRVTRLVEELSRDRRSVFGAMVQDFLQRQQEELNRLASSPASPPSAGMSCRSVEVLQGLRLFLSQAKSCLLDSGELEPPIQTLVPESEQERSSSSTGERYEAKSYTKRLQKELTTGPQTLIVGDGAVNKTKHFFSKNTKVLCFTNDMVSDISEKILEITAERPTVKSLDIHTGALDVVKQQSEVLKRDFNDLLNKVQCLNTEVFISGSLPTVRRGDERFSRLLMLNRWLKDTCAAQSVNFIDNFNIFWERRHLFEADGFCLNNCVLRPLKKPLDHALVVLHCLDSSSQRLTQNLLQFKAGAGGGLEQLGIRAPSGAAYDREVERVRQKLGLMQRSHSPIDKVLLLLQACKCVHKATGSLHRQEVSWEDFLLSLTHVIVECNRPHILLEVEYMMELLEPSWLCGEGGYYLSSVYASLCLIQSLAAQQPRPPGCLTRKAQEELREWGRRRGREAQLHRENQRIQYSFHRSTTSRVEVSSAPSPPYTVLMMHCFPLLRCRMVVQNLFEAVRKSFSMASPNSSHQGLLLQFDGIPHRQCPPAGSGIAATAGTDHLAATAPRCVRILFQDGEQSAVRTLQWQAGDSAPALAQLCADAFGVPEPQRYALYWRSGGEMRPLPPNARPQDLASHSEGGPSLSYLRTDHDFSKMRRLTRGGAVDLSESVCEE</sequence>
<evidence type="ECO:0000256" key="3">
    <source>
        <dbReference type="SAM" id="MobiDB-lite"/>
    </source>
</evidence>
<feature type="domain" description="VPS9" evidence="5">
    <location>
        <begin position="777"/>
        <end position="921"/>
    </location>
</feature>
<evidence type="ECO:0000259" key="5">
    <source>
        <dbReference type="PROSITE" id="PS51205"/>
    </source>
</evidence>
<dbReference type="InterPro" id="IPR000980">
    <property type="entry name" value="SH2"/>
</dbReference>
<evidence type="ECO:0000259" key="4">
    <source>
        <dbReference type="PROSITE" id="PS50001"/>
    </source>
</evidence>
<dbReference type="SUPFAM" id="SSF109993">
    <property type="entry name" value="VPS9 domain"/>
    <property type="match status" value="1"/>
</dbReference>
<proteinExistence type="predicted"/>
<evidence type="ECO:0000256" key="1">
    <source>
        <dbReference type="ARBA" id="ARBA00022468"/>
    </source>
</evidence>
<dbReference type="GO" id="GO:0005829">
    <property type="term" value="C:cytosol"/>
    <property type="evidence" value="ECO:0007669"/>
    <property type="project" value="TreeGrafter"/>
</dbReference>
<dbReference type="GO" id="GO:0005096">
    <property type="term" value="F:GTPase activator activity"/>
    <property type="evidence" value="ECO:0007669"/>
    <property type="project" value="UniProtKB-KW"/>
</dbReference>
<evidence type="ECO:0000313" key="6">
    <source>
        <dbReference type="EMBL" id="KAK0154987.1"/>
    </source>
</evidence>
<feature type="compositionally biased region" description="Polar residues" evidence="3">
    <location>
        <begin position="302"/>
        <end position="311"/>
    </location>
</feature>
<comment type="caution">
    <text evidence="6">The sequence shown here is derived from an EMBL/GenBank/DDBJ whole genome shotgun (WGS) entry which is preliminary data.</text>
</comment>
<feature type="region of interest" description="Disordered" evidence="3">
    <location>
        <begin position="246"/>
        <end position="270"/>
    </location>
</feature>
<dbReference type="GO" id="GO:0016192">
    <property type="term" value="P:vesicle-mediated transport"/>
    <property type="evidence" value="ECO:0007669"/>
    <property type="project" value="InterPro"/>
</dbReference>
<keyword evidence="1" id="KW-0343">GTPase activation</keyword>
<dbReference type="EMBL" id="JAOPHQ010000312">
    <property type="protein sequence ID" value="KAK0154987.1"/>
    <property type="molecule type" value="Genomic_DNA"/>
</dbReference>
<accession>A0AA47PCV2</accession>
<dbReference type="PROSITE" id="PS50001">
    <property type="entry name" value="SH2"/>
    <property type="match status" value="1"/>
</dbReference>
<dbReference type="PANTHER" id="PTHR23101">
    <property type="entry name" value="RAB GDP/GTP EXCHANGE FACTOR"/>
    <property type="match status" value="1"/>
</dbReference>
<organism evidence="6 7">
    <name type="scientific">Merluccius polli</name>
    <name type="common">Benguela hake</name>
    <name type="synonym">Merluccius cadenati</name>
    <dbReference type="NCBI Taxonomy" id="89951"/>
    <lineage>
        <taxon>Eukaryota</taxon>
        <taxon>Metazoa</taxon>
        <taxon>Chordata</taxon>
        <taxon>Craniata</taxon>
        <taxon>Vertebrata</taxon>
        <taxon>Euteleostomi</taxon>
        <taxon>Actinopterygii</taxon>
        <taxon>Neopterygii</taxon>
        <taxon>Teleostei</taxon>
        <taxon>Neoteleostei</taxon>
        <taxon>Acanthomorphata</taxon>
        <taxon>Zeiogadaria</taxon>
        <taxon>Gadariae</taxon>
        <taxon>Gadiformes</taxon>
        <taxon>Gadoidei</taxon>
        <taxon>Merlucciidae</taxon>
        <taxon>Merluccius</taxon>
    </lineage>
</organism>
<feature type="domain" description="SH2" evidence="4">
    <location>
        <begin position="125"/>
        <end position="219"/>
    </location>
</feature>
<dbReference type="Gene3D" id="3.30.505.10">
    <property type="entry name" value="SH2 domain"/>
    <property type="match status" value="1"/>
</dbReference>
<dbReference type="Gene3D" id="3.40.50.12700">
    <property type="match status" value="1"/>
</dbReference>
<feature type="compositionally biased region" description="Low complexity" evidence="3">
    <location>
        <begin position="424"/>
        <end position="436"/>
    </location>
</feature>
<dbReference type="Proteomes" id="UP001174136">
    <property type="component" value="Unassembled WGS sequence"/>
</dbReference>
<name>A0AA47PCV2_MERPO</name>
<gene>
    <name evidence="6" type="primary">RIN2</name>
    <name evidence="6" type="ORF">N1851_002690</name>
</gene>
<feature type="region of interest" description="Disordered" evidence="3">
    <location>
        <begin position="1105"/>
        <end position="1130"/>
    </location>
</feature>
<dbReference type="InterPro" id="IPR003123">
    <property type="entry name" value="VPS9"/>
</dbReference>
<evidence type="ECO:0000256" key="2">
    <source>
        <dbReference type="PROSITE-ProRule" id="PRU00191"/>
    </source>
</evidence>
<dbReference type="SUPFAM" id="SSF52266">
    <property type="entry name" value="SGNH hydrolase"/>
    <property type="match status" value="1"/>
</dbReference>
<dbReference type="GO" id="GO:0030139">
    <property type="term" value="C:endocytic vesicle"/>
    <property type="evidence" value="ECO:0007669"/>
    <property type="project" value="TreeGrafter"/>
</dbReference>
<dbReference type="AlphaFoldDB" id="A0AA47PCV2"/>
<protein>
    <submittedName>
        <fullName evidence="6">Ras and Rab interactor 2</fullName>
    </submittedName>
</protein>
<dbReference type="SUPFAM" id="SSF55550">
    <property type="entry name" value="SH2 domain"/>
    <property type="match status" value="1"/>
</dbReference>
<dbReference type="PROSITE" id="PS51205">
    <property type="entry name" value="VPS9"/>
    <property type="match status" value="1"/>
</dbReference>
<dbReference type="PANTHER" id="PTHR23101:SF127">
    <property type="entry name" value="RAS AND RAB INTERACTOR 1-RELATED"/>
    <property type="match status" value="1"/>
</dbReference>
<dbReference type="Pfam" id="PF23268">
    <property type="entry name" value="RIN1"/>
    <property type="match status" value="1"/>
</dbReference>
<feature type="region of interest" description="Disordered" evidence="3">
    <location>
        <begin position="298"/>
        <end position="476"/>
    </location>
</feature>
<dbReference type="GO" id="GO:0005085">
    <property type="term" value="F:guanyl-nucleotide exchange factor activity"/>
    <property type="evidence" value="ECO:0007669"/>
    <property type="project" value="InterPro"/>
</dbReference>
<dbReference type="SMART" id="SM00167">
    <property type="entry name" value="VPS9"/>
    <property type="match status" value="1"/>
</dbReference>
<keyword evidence="7" id="KW-1185">Reference proteome</keyword>
<dbReference type="InterPro" id="IPR037191">
    <property type="entry name" value="VPS9_dom_sf"/>
</dbReference>
<dbReference type="Gene3D" id="3.40.50.12690">
    <property type="match status" value="1"/>
</dbReference>
<dbReference type="SMART" id="SM00252">
    <property type="entry name" value="SH2"/>
    <property type="match status" value="1"/>
</dbReference>
<dbReference type="Pfam" id="PF02204">
    <property type="entry name" value="VPS9"/>
    <property type="match status" value="1"/>
</dbReference>
<feature type="compositionally biased region" description="Basic residues" evidence="3">
    <location>
        <begin position="312"/>
        <end position="322"/>
    </location>
</feature>
<evidence type="ECO:0000313" key="7">
    <source>
        <dbReference type="Proteomes" id="UP001174136"/>
    </source>
</evidence>
<reference evidence="6" key="1">
    <citation type="journal article" date="2023" name="Front. Mar. Sci.">
        <title>A new Merluccius polli reference genome to investigate the effects of global change in West African waters.</title>
        <authorList>
            <person name="Mateo J.L."/>
            <person name="Blanco-Fernandez C."/>
            <person name="Garcia-Vazquez E."/>
            <person name="Machado-Schiaffino G."/>
        </authorList>
    </citation>
    <scope>NUCLEOTIDE SEQUENCE</scope>
    <source>
        <strain evidence="6">C29</strain>
        <tissue evidence="6">Fin</tissue>
    </source>
</reference>